<evidence type="ECO:0000313" key="2">
    <source>
        <dbReference type="Proteomes" id="UP000707477"/>
    </source>
</evidence>
<gene>
    <name evidence="1" type="ORF">HEQ44_09715</name>
</gene>
<sequence>MDYQLLAKYKYNGSGPRHSAAEIDFEYQNRLNGYSTIVTALHPTLEVSQDGQQTNEVPYNC</sequence>
<comment type="caution">
    <text evidence="1">The sequence shown here is derived from an EMBL/GenBank/DDBJ whole genome shotgun (WGS) entry which is preliminary data.</text>
</comment>
<dbReference type="RefSeq" id="WP_168850194.1">
    <property type="nucleotide sequence ID" value="NZ_JAAVSD010000032.1"/>
</dbReference>
<organism evidence="1 2">
    <name type="scientific">Levilactobacillus tujiorum</name>
    <dbReference type="NCBI Taxonomy" id="2912243"/>
    <lineage>
        <taxon>Bacteria</taxon>
        <taxon>Bacillati</taxon>
        <taxon>Bacillota</taxon>
        <taxon>Bacilli</taxon>
        <taxon>Lactobacillales</taxon>
        <taxon>Lactobacillaceae</taxon>
        <taxon>Levilactobacillus</taxon>
    </lineage>
</organism>
<accession>A0ABX1L921</accession>
<name>A0ABX1L921_9LACO</name>
<protein>
    <submittedName>
        <fullName evidence="1">Uncharacterized protein</fullName>
    </submittedName>
</protein>
<evidence type="ECO:0000313" key="1">
    <source>
        <dbReference type="EMBL" id="NLR30467.1"/>
    </source>
</evidence>
<dbReference type="Proteomes" id="UP000707477">
    <property type="component" value="Unassembled WGS sequence"/>
</dbReference>
<keyword evidence="2" id="KW-1185">Reference proteome</keyword>
<reference evidence="1 2" key="1">
    <citation type="submission" date="2020-03" db="EMBL/GenBank/DDBJ databases">
        <authorList>
            <person name="Zhang Z."/>
            <person name="Guo Z."/>
            <person name="Hou Q."/>
            <person name="Shen X."/>
        </authorList>
    </citation>
    <scope>NUCLEOTIDE SEQUENCE [LARGE SCALE GENOMIC DNA]</scope>
    <source>
        <strain evidence="1 2">HBUAS51329</strain>
    </source>
</reference>
<dbReference type="EMBL" id="JAAVSD010000032">
    <property type="protein sequence ID" value="NLR30467.1"/>
    <property type="molecule type" value="Genomic_DNA"/>
</dbReference>
<proteinExistence type="predicted"/>